<comment type="caution">
    <text evidence="1">The sequence shown here is derived from an EMBL/GenBank/DDBJ whole genome shotgun (WGS) entry which is preliminary data.</text>
</comment>
<protein>
    <submittedName>
        <fullName evidence="1">Uncharacterized protein</fullName>
    </submittedName>
</protein>
<organism evidence="1 2">
    <name type="scientific">Pseudomonas syringae pv. pisi str. 1704B</name>
    <dbReference type="NCBI Taxonomy" id="629263"/>
    <lineage>
        <taxon>Bacteria</taxon>
        <taxon>Pseudomonadati</taxon>
        <taxon>Pseudomonadota</taxon>
        <taxon>Gammaproteobacteria</taxon>
        <taxon>Pseudomonadales</taxon>
        <taxon>Pseudomonadaceae</taxon>
        <taxon>Pseudomonas</taxon>
        <taxon>Pseudomonas syringae</taxon>
    </lineage>
</organism>
<keyword evidence="2" id="KW-1185">Reference proteome</keyword>
<dbReference type="Proteomes" id="UP000004986">
    <property type="component" value="Unassembled WGS sequence"/>
</dbReference>
<dbReference type="EMBL" id="AEAI01003950">
    <property type="protein sequence ID" value="EGH49191.1"/>
    <property type="molecule type" value="Genomic_DNA"/>
</dbReference>
<sequence>GRVAFLDGPVAFEDMWQLLGRDALAWSRFWPEASSKRLTVLECVSINLPAMLTKFS</sequence>
<feature type="non-terminal residue" evidence="1">
    <location>
        <position position="56"/>
    </location>
</feature>
<evidence type="ECO:0000313" key="2">
    <source>
        <dbReference type="Proteomes" id="UP000004986"/>
    </source>
</evidence>
<dbReference type="AlphaFoldDB" id="F3GQ38"/>
<feature type="non-terminal residue" evidence="1">
    <location>
        <position position="1"/>
    </location>
</feature>
<accession>F3GQ38</accession>
<gene>
    <name evidence="1" type="ORF">PSYPI_45281</name>
</gene>
<proteinExistence type="predicted"/>
<name>F3GQ38_PSESJ</name>
<dbReference type="HOGENOM" id="CLU_3019149_0_0_6"/>
<reference evidence="1 2" key="1">
    <citation type="journal article" date="2011" name="PLoS Pathog.">
        <title>Dynamic evolution of pathogenicity revealed by sequencing and comparative genomics of 19 Pseudomonas syringae isolates.</title>
        <authorList>
            <person name="Baltrus D.A."/>
            <person name="Nishimura M.T."/>
            <person name="Romanchuk A."/>
            <person name="Chang J.H."/>
            <person name="Mukhtar M.S."/>
            <person name="Cherkis K."/>
            <person name="Roach J."/>
            <person name="Grant S.R."/>
            <person name="Jones C.D."/>
            <person name="Dangl J.L."/>
        </authorList>
    </citation>
    <scope>NUCLEOTIDE SEQUENCE [LARGE SCALE GENOMIC DNA]</scope>
    <source>
        <strain evidence="1 2">1704B</strain>
    </source>
</reference>
<evidence type="ECO:0000313" key="1">
    <source>
        <dbReference type="EMBL" id="EGH49191.1"/>
    </source>
</evidence>